<dbReference type="OrthoDB" id="7065204at2"/>
<organism evidence="1 2">
    <name type="scientific">Pseudomonas spelaei</name>
    <dbReference type="NCBI Taxonomy" id="1055469"/>
    <lineage>
        <taxon>Bacteria</taxon>
        <taxon>Pseudomonadati</taxon>
        <taxon>Pseudomonadota</taxon>
        <taxon>Gammaproteobacteria</taxon>
        <taxon>Pseudomonadales</taxon>
        <taxon>Pseudomonadaceae</taxon>
        <taxon>Pseudomonas</taxon>
    </lineage>
</organism>
<accession>A0A6I3W6I7</accession>
<keyword evidence="2" id="KW-1185">Reference proteome</keyword>
<evidence type="ECO:0000313" key="2">
    <source>
        <dbReference type="Proteomes" id="UP000438196"/>
    </source>
</evidence>
<dbReference type="Proteomes" id="UP000438196">
    <property type="component" value="Unassembled WGS sequence"/>
</dbReference>
<sequence>MMRLASEVSIRHQPDADENVIPTSEVLLQGIASGTLVSGAVLEAAVQWRSFYLLFLTDDVPFEEGLNIHLLDKRGALQDSATLGGAYSSGHFHDLLLGDGDTLSFRFIGDTIWHLELLQHPQFRLPLVSEPAGVSRRLGFSRHFILRGNPKPQAS</sequence>
<proteinExistence type="predicted"/>
<name>A0A6I3W6I7_9PSED</name>
<comment type="caution">
    <text evidence="1">The sequence shown here is derived from an EMBL/GenBank/DDBJ whole genome shotgun (WGS) entry which is preliminary data.</text>
</comment>
<evidence type="ECO:0000313" key="1">
    <source>
        <dbReference type="EMBL" id="MUF03511.1"/>
    </source>
</evidence>
<protein>
    <submittedName>
        <fullName evidence="1">Uncharacterized protein</fullName>
    </submittedName>
</protein>
<dbReference type="AlphaFoldDB" id="A0A6I3W6I7"/>
<gene>
    <name evidence="1" type="ORF">GNF76_04145</name>
</gene>
<dbReference type="EMBL" id="WNNK01000002">
    <property type="protein sequence ID" value="MUF03511.1"/>
    <property type="molecule type" value="Genomic_DNA"/>
</dbReference>
<reference evidence="1 2" key="1">
    <citation type="submission" date="2019-11" db="EMBL/GenBank/DDBJ databases">
        <title>Pseudomonas karstica sp. nov. and Pseudomonas spelaei sp. nov. from karst caves.</title>
        <authorList>
            <person name="Zeman M."/>
        </authorList>
    </citation>
    <scope>NUCLEOTIDE SEQUENCE [LARGE SCALE GENOMIC DNA]</scope>
    <source>
        <strain evidence="1 2">CCM 7893</strain>
    </source>
</reference>